<gene>
    <name evidence="15" type="ORF">P343_17730</name>
</gene>
<evidence type="ECO:0000256" key="7">
    <source>
        <dbReference type="ARBA" id="ARBA00022679"/>
    </source>
</evidence>
<name>V6ITU5_9BACL</name>
<dbReference type="eggNOG" id="COG1539">
    <property type="taxonomic scope" value="Bacteria"/>
</dbReference>
<dbReference type="InterPro" id="IPR006156">
    <property type="entry name" value="Dihydroneopterin_aldolase"/>
</dbReference>
<dbReference type="Proteomes" id="UP000018296">
    <property type="component" value="Unassembled WGS sequence"/>
</dbReference>
<evidence type="ECO:0000313" key="16">
    <source>
        <dbReference type="Proteomes" id="UP000018296"/>
    </source>
</evidence>
<dbReference type="GO" id="GO:0003848">
    <property type="term" value="F:2-amino-4-hydroxy-6-hydroxymethyldihydropteridine diphosphokinase activity"/>
    <property type="evidence" value="ECO:0007669"/>
    <property type="project" value="UniProtKB-EC"/>
</dbReference>
<evidence type="ECO:0000256" key="4">
    <source>
        <dbReference type="ARBA" id="ARBA00005051"/>
    </source>
</evidence>
<keyword evidence="10" id="KW-0067">ATP-binding</keyword>
<dbReference type="CDD" id="cd00534">
    <property type="entry name" value="DHNA_DHNTPE"/>
    <property type="match status" value="1"/>
</dbReference>
<dbReference type="eggNOG" id="COG0801">
    <property type="taxonomic scope" value="Bacteria"/>
</dbReference>
<evidence type="ECO:0000256" key="12">
    <source>
        <dbReference type="ARBA" id="ARBA00023239"/>
    </source>
</evidence>
<dbReference type="PANTHER" id="PTHR43071">
    <property type="entry name" value="2-AMINO-4-HYDROXY-6-HYDROXYMETHYLDIHYDROPTERIDINE PYROPHOSPHOKINASE"/>
    <property type="match status" value="1"/>
</dbReference>
<evidence type="ECO:0000256" key="5">
    <source>
        <dbReference type="ARBA" id="ARBA00005708"/>
    </source>
</evidence>
<dbReference type="Pfam" id="PF02152">
    <property type="entry name" value="FolB"/>
    <property type="match status" value="1"/>
</dbReference>
<feature type="domain" description="7,8-dihydro-6-hydroxymethylpterin-pyrophosphokinase" evidence="14">
    <location>
        <begin position="207"/>
        <end position="218"/>
    </location>
</feature>
<dbReference type="Gene3D" id="3.30.1130.10">
    <property type="match status" value="1"/>
</dbReference>
<dbReference type="NCBIfam" id="TIGR01498">
    <property type="entry name" value="folK"/>
    <property type="match status" value="1"/>
</dbReference>
<comment type="pathway">
    <text evidence="3 13">Cofactor biosynthesis; tetrahydrofolate biosynthesis; 2-amino-4-hydroxy-6-hydroxymethyl-7,8-dihydropteridine diphosphate from 7,8-dihydroneopterin triphosphate: step 3/4.</text>
</comment>
<protein>
    <recommendedName>
        <fullName evidence="13">Bifunctional folate synthesis protein</fullName>
    </recommendedName>
    <domain>
        <recommendedName>
            <fullName evidence="13">Dihydroneopterin aldolase</fullName>
            <shortName evidence="13">DHNA</shortName>
            <ecNumber evidence="13">4.1.2.25</ecNumber>
        </recommendedName>
        <alternativeName>
            <fullName evidence="13">7,8-dihydroneopterin aldolase</fullName>
        </alternativeName>
    </domain>
    <domain>
        <recommendedName>
            <fullName evidence="13">2-amino-4-hydroxy-6-hydroxymethyldihydropteridine pyrophosphokinase</fullName>
            <ecNumber evidence="13">2.7.6.3</ecNumber>
        </recommendedName>
        <alternativeName>
            <fullName evidence="13">6-hydroxymethyl-7,8-dihydropterin pyrophosphokinase</fullName>
            <shortName evidence="13">PPPK</shortName>
        </alternativeName>
        <alternativeName>
            <fullName evidence="13">7,8-dihydro-6-hydroxymethylpterin pyrophosphokinase</fullName>
            <shortName evidence="13">HPPK</shortName>
        </alternativeName>
    </domain>
</protein>
<dbReference type="EMBL" id="AWTC01000025">
    <property type="protein sequence ID" value="EST10373.1"/>
    <property type="molecule type" value="Genomic_DNA"/>
</dbReference>
<evidence type="ECO:0000313" key="15">
    <source>
        <dbReference type="EMBL" id="EST10373.1"/>
    </source>
</evidence>
<dbReference type="GO" id="GO:0005524">
    <property type="term" value="F:ATP binding"/>
    <property type="evidence" value="ECO:0007669"/>
    <property type="project" value="UniProtKB-KW"/>
</dbReference>
<dbReference type="GO" id="GO:0004150">
    <property type="term" value="F:dihydroneopterin aldolase activity"/>
    <property type="evidence" value="ECO:0007669"/>
    <property type="project" value="UniProtKB-UniRule"/>
</dbReference>
<comment type="catalytic activity">
    <reaction evidence="1">
        <text>6-hydroxymethyl-7,8-dihydropterin + ATP = (7,8-dihydropterin-6-yl)methyl diphosphate + AMP + H(+)</text>
        <dbReference type="Rhea" id="RHEA:11412"/>
        <dbReference type="ChEBI" id="CHEBI:15378"/>
        <dbReference type="ChEBI" id="CHEBI:30616"/>
        <dbReference type="ChEBI" id="CHEBI:44841"/>
        <dbReference type="ChEBI" id="CHEBI:72950"/>
        <dbReference type="ChEBI" id="CHEBI:456215"/>
        <dbReference type="EC" id="2.7.6.3"/>
    </reaction>
</comment>
<comment type="catalytic activity">
    <reaction evidence="2 13">
        <text>7,8-dihydroneopterin = 6-hydroxymethyl-7,8-dihydropterin + glycolaldehyde</text>
        <dbReference type="Rhea" id="RHEA:10540"/>
        <dbReference type="ChEBI" id="CHEBI:17001"/>
        <dbReference type="ChEBI" id="CHEBI:17071"/>
        <dbReference type="ChEBI" id="CHEBI:44841"/>
        <dbReference type="EC" id="4.1.2.25"/>
    </reaction>
</comment>
<evidence type="ECO:0000256" key="3">
    <source>
        <dbReference type="ARBA" id="ARBA00005013"/>
    </source>
</evidence>
<dbReference type="SUPFAM" id="SSF55083">
    <property type="entry name" value="6-hydroxymethyl-7,8-dihydropterin pyrophosphokinase, HPPK"/>
    <property type="match status" value="1"/>
</dbReference>
<dbReference type="SUPFAM" id="SSF55620">
    <property type="entry name" value="Tetrahydrobiopterin biosynthesis enzymes-like"/>
    <property type="match status" value="1"/>
</dbReference>
<evidence type="ECO:0000256" key="6">
    <source>
        <dbReference type="ARBA" id="ARBA00009640"/>
    </source>
</evidence>
<dbReference type="NCBIfam" id="TIGR00525">
    <property type="entry name" value="folB"/>
    <property type="match status" value="1"/>
</dbReference>
<dbReference type="InterPro" id="IPR006157">
    <property type="entry name" value="FolB_dom"/>
</dbReference>
<dbReference type="EC" id="2.7.6.3" evidence="13"/>
<keyword evidence="12 13" id="KW-0456">Lyase</keyword>
<evidence type="ECO:0000256" key="10">
    <source>
        <dbReference type="ARBA" id="ARBA00022840"/>
    </source>
</evidence>
<proteinExistence type="inferred from homology"/>
<dbReference type="PATRIC" id="fig|1395513.3.peg.3600"/>
<dbReference type="STRING" id="1395513.P343_17730"/>
<evidence type="ECO:0000256" key="8">
    <source>
        <dbReference type="ARBA" id="ARBA00022741"/>
    </source>
</evidence>
<organism evidence="15 16">
    <name type="scientific">Sporolactobacillus laevolacticus DSM 442</name>
    <dbReference type="NCBI Taxonomy" id="1395513"/>
    <lineage>
        <taxon>Bacteria</taxon>
        <taxon>Bacillati</taxon>
        <taxon>Bacillota</taxon>
        <taxon>Bacilli</taxon>
        <taxon>Bacillales</taxon>
        <taxon>Sporolactobacillaceae</taxon>
        <taxon>Sporolactobacillus</taxon>
    </lineage>
</organism>
<evidence type="ECO:0000256" key="11">
    <source>
        <dbReference type="ARBA" id="ARBA00022909"/>
    </source>
</evidence>
<dbReference type="UniPathway" id="UPA00077">
    <property type="reaction ID" value="UER00154"/>
</dbReference>
<dbReference type="CDD" id="cd00483">
    <property type="entry name" value="HPPK"/>
    <property type="match status" value="1"/>
</dbReference>
<dbReference type="OrthoDB" id="9808041at2"/>
<keyword evidence="8" id="KW-0547">Nucleotide-binding</keyword>
<dbReference type="GO" id="GO:0046656">
    <property type="term" value="P:folic acid biosynthetic process"/>
    <property type="evidence" value="ECO:0007669"/>
    <property type="project" value="UniProtKB-UniRule"/>
</dbReference>
<sequence length="293" mass="32998">MTDTISLNRMQFYGYHGVLPEERRIGQRFDVDVSLTCDLYQAGSSDQLDQTVNYADVYERVKAIVEGPPCALIETVAERIAGAVLLGFPLVSACRVKVIKPNPPIAGHYDSVSVDIERSRSIAYLGLGSNIKDRENFLKRALEALQEEPKIQVVRSSSIYETDPYGPVAQNDFLNMITEIETLLPPVALLQILHEIEADLDRKRDVHWGPRTIDLDLLLFGQMITHSEELSLPHPEIARRAFVLKPLVEIAPHLVVPGINRSVMDLWQNLNEKEGVRLWKKNNGEGKFGLFES</sequence>
<evidence type="ECO:0000256" key="9">
    <source>
        <dbReference type="ARBA" id="ARBA00022777"/>
    </source>
</evidence>
<dbReference type="InterPro" id="IPR043133">
    <property type="entry name" value="GTP-CH-I_C/QueF"/>
</dbReference>
<keyword evidence="9 15" id="KW-0418">Kinase</keyword>
<comment type="pathway">
    <text evidence="4">Cofactor biosynthesis; tetrahydrofolate biosynthesis; 2-amino-4-hydroxy-6-hydroxymethyl-7,8-dihydropteridine diphosphate from 7,8-dihydroneopterin triphosphate: step 4/4.</text>
</comment>
<evidence type="ECO:0000256" key="13">
    <source>
        <dbReference type="RuleBase" id="RU362079"/>
    </source>
</evidence>
<evidence type="ECO:0000256" key="2">
    <source>
        <dbReference type="ARBA" id="ARBA00001353"/>
    </source>
</evidence>
<dbReference type="Pfam" id="PF01288">
    <property type="entry name" value="HPPK"/>
    <property type="match status" value="1"/>
</dbReference>
<dbReference type="GO" id="GO:0046654">
    <property type="term" value="P:tetrahydrofolate biosynthetic process"/>
    <property type="evidence" value="ECO:0007669"/>
    <property type="project" value="UniProtKB-UniRule"/>
</dbReference>
<dbReference type="AlphaFoldDB" id="V6ITU5"/>
<dbReference type="SMART" id="SM00905">
    <property type="entry name" value="FolB"/>
    <property type="match status" value="1"/>
</dbReference>
<dbReference type="PANTHER" id="PTHR43071:SF1">
    <property type="entry name" value="2-AMINO-4-HYDROXY-6-HYDROXYMETHYLDIHYDROPTERIDINE PYROPHOSPHOKINASE"/>
    <property type="match status" value="1"/>
</dbReference>
<dbReference type="FunFam" id="3.30.1130.10:FF:000003">
    <property type="entry name" value="7,8-dihydroneopterin aldolase"/>
    <property type="match status" value="1"/>
</dbReference>
<dbReference type="NCBIfam" id="TIGR00526">
    <property type="entry name" value="folB_dom"/>
    <property type="match status" value="1"/>
</dbReference>
<evidence type="ECO:0000256" key="1">
    <source>
        <dbReference type="ARBA" id="ARBA00000198"/>
    </source>
</evidence>
<keyword evidence="7" id="KW-0808">Transferase</keyword>
<dbReference type="GO" id="GO:0016301">
    <property type="term" value="F:kinase activity"/>
    <property type="evidence" value="ECO:0007669"/>
    <property type="project" value="UniProtKB-KW"/>
</dbReference>
<comment type="function">
    <text evidence="13">Catalyzes the conversion of 7,8-dihydroneopterin to 6-hydroxymethyl-7,8-dihydropterin.</text>
</comment>
<dbReference type="EC" id="4.1.2.25" evidence="13"/>
<comment type="caution">
    <text evidence="15">The sequence shown here is derived from an EMBL/GenBank/DDBJ whole genome shotgun (WGS) entry which is preliminary data.</text>
</comment>
<comment type="similarity">
    <text evidence="5 13">Belongs to the DHNA family.</text>
</comment>
<dbReference type="InterPro" id="IPR000550">
    <property type="entry name" value="Hppk"/>
</dbReference>
<comment type="similarity">
    <text evidence="6">In the N-terminal section; belongs to the DHNA family.</text>
</comment>
<evidence type="ECO:0000259" key="14">
    <source>
        <dbReference type="PROSITE" id="PS00794"/>
    </source>
</evidence>
<accession>V6ITU5</accession>
<keyword evidence="16" id="KW-1185">Reference proteome</keyword>
<dbReference type="RefSeq" id="WP_023511734.1">
    <property type="nucleotide sequence ID" value="NZ_AWTC01000025.1"/>
</dbReference>
<reference evidence="15 16" key="1">
    <citation type="journal article" date="2013" name="Genome Announc.">
        <title>Genome Sequence of Sporolactobacillus laevolacticus DSM442, an Efficient Polymer-Grade D-Lactate Producer from Agricultural Waste Cottonseed as a Nitrogen Source.</title>
        <authorList>
            <person name="Wang H."/>
            <person name="Wang L."/>
            <person name="Ju J."/>
            <person name="Yu B."/>
            <person name="Ma Y."/>
        </authorList>
    </citation>
    <scope>NUCLEOTIDE SEQUENCE [LARGE SCALE GENOMIC DNA]</scope>
    <source>
        <strain evidence="15 16">DSM 442</strain>
    </source>
</reference>
<keyword evidence="11 13" id="KW-0289">Folate biosynthesis</keyword>
<dbReference type="InterPro" id="IPR035907">
    <property type="entry name" value="Hppk_sf"/>
</dbReference>
<dbReference type="Gene3D" id="3.30.70.560">
    <property type="entry name" value="7,8-Dihydro-6-hydroxymethylpterin-pyrophosphokinase HPPK"/>
    <property type="match status" value="1"/>
</dbReference>
<dbReference type="PROSITE" id="PS00794">
    <property type="entry name" value="HPPK"/>
    <property type="match status" value="1"/>
</dbReference>